<dbReference type="Pfam" id="PF00106">
    <property type="entry name" value="adh_short"/>
    <property type="match status" value="1"/>
</dbReference>
<organism evidence="1 2">
    <name type="scientific">Pendulispora brunnea</name>
    <dbReference type="NCBI Taxonomy" id="2905690"/>
    <lineage>
        <taxon>Bacteria</taxon>
        <taxon>Pseudomonadati</taxon>
        <taxon>Myxococcota</taxon>
        <taxon>Myxococcia</taxon>
        <taxon>Myxococcales</taxon>
        <taxon>Sorangiineae</taxon>
        <taxon>Pendulisporaceae</taxon>
        <taxon>Pendulispora</taxon>
    </lineage>
</organism>
<dbReference type="PANTHER" id="PTHR43544:SF2">
    <property type="entry name" value="OXIDOREDUCTASE"/>
    <property type="match status" value="1"/>
</dbReference>
<protein>
    <submittedName>
        <fullName evidence="1">SDR family oxidoreductase</fullName>
    </submittedName>
</protein>
<reference evidence="1 2" key="1">
    <citation type="submission" date="2021-12" db="EMBL/GenBank/DDBJ databases">
        <title>Discovery of the Pendulisporaceae a myxobacterial family with distinct sporulation behavior and unique specialized metabolism.</title>
        <authorList>
            <person name="Garcia R."/>
            <person name="Popoff A."/>
            <person name="Bader C.D."/>
            <person name="Loehr J."/>
            <person name="Walesch S."/>
            <person name="Walt C."/>
            <person name="Boldt J."/>
            <person name="Bunk B."/>
            <person name="Haeckl F.J.F.P.J."/>
            <person name="Gunesch A.P."/>
            <person name="Birkelbach J."/>
            <person name="Nuebel U."/>
            <person name="Pietschmann T."/>
            <person name="Bach T."/>
            <person name="Mueller R."/>
        </authorList>
    </citation>
    <scope>NUCLEOTIDE SEQUENCE [LARGE SCALE GENOMIC DNA]</scope>
    <source>
        <strain evidence="1 2">MSr12523</strain>
    </source>
</reference>
<dbReference type="InterPro" id="IPR051468">
    <property type="entry name" value="Fungal_SecMetab_SDRs"/>
</dbReference>
<proteinExistence type="predicted"/>
<dbReference type="PANTHER" id="PTHR43544">
    <property type="entry name" value="SHORT-CHAIN DEHYDROGENASE/REDUCTASE"/>
    <property type="match status" value="1"/>
</dbReference>
<sequence>MSDLSQEELARTIAILESLVENRIQLASIPQEQRVALLTAAGRLSRPHRHETVKLSKAFRRIQRKANRAADRDARDATEIRAARRADVFSAPPRLPPGASSTPPRELNTPRNCYVCKAEFTRLHFFYDSMCEACAELNYEKRHQTAVLDGRVALITGARVKIGYQAALKMLRAGARVIVTTRFPHDAAKRYASEPDYAKFADRLQIHGLDLRHCPSVELFARYLEQTCPRLDFLVNNAAQTVRRPANYYAHLLEHEIRAHHDLAPEMRKLLRGHEACKSAMSVSVSNVARSESRSSGPGVLTMLGQQGTVSGGLAIWNDGAPGVGIRSSALLSQMPCTYEDGITSTELFPTGAMDADLQQVDLRATNSWRATLAEVLTAELLEVNLINAVAPFILCSKLKPLMMREPTGDRHIVNVTAMEGIFSRHTKTDKHPHTNMAKAALNMMTLTSAPDYAKGGIFMNAVDTGWVTDEDPAHISQRKQEMHDFQPPLDIVDGAARICDPFFSDLNTGVRVYGKFLKDYRPAPW</sequence>
<dbReference type="RefSeq" id="WP_394844847.1">
    <property type="nucleotide sequence ID" value="NZ_CP089982.1"/>
</dbReference>
<dbReference type="InterPro" id="IPR002347">
    <property type="entry name" value="SDR_fam"/>
</dbReference>
<accession>A0ABZ2K6C4</accession>
<dbReference type="Proteomes" id="UP001379533">
    <property type="component" value="Chromosome"/>
</dbReference>
<dbReference type="Gene3D" id="3.40.50.720">
    <property type="entry name" value="NAD(P)-binding Rossmann-like Domain"/>
    <property type="match status" value="2"/>
</dbReference>
<dbReference type="EMBL" id="CP089982">
    <property type="protein sequence ID" value="WXA94245.1"/>
    <property type="molecule type" value="Genomic_DNA"/>
</dbReference>
<dbReference type="InterPro" id="IPR036291">
    <property type="entry name" value="NAD(P)-bd_dom_sf"/>
</dbReference>
<dbReference type="Pfam" id="PF13561">
    <property type="entry name" value="adh_short_C2"/>
    <property type="match status" value="1"/>
</dbReference>
<dbReference type="SUPFAM" id="SSF51735">
    <property type="entry name" value="NAD(P)-binding Rossmann-fold domains"/>
    <property type="match status" value="1"/>
</dbReference>
<evidence type="ECO:0000313" key="2">
    <source>
        <dbReference type="Proteomes" id="UP001379533"/>
    </source>
</evidence>
<evidence type="ECO:0000313" key="1">
    <source>
        <dbReference type="EMBL" id="WXA94245.1"/>
    </source>
</evidence>
<name>A0ABZ2K6C4_9BACT</name>
<keyword evidence="2" id="KW-1185">Reference proteome</keyword>
<gene>
    <name evidence="1" type="ORF">LZC95_48345</name>
</gene>